<keyword evidence="6 8" id="KW-0342">GTP-binding</keyword>
<dbReference type="SUPFAM" id="SSF54285">
    <property type="entry name" value="MoaD/ThiS"/>
    <property type="match status" value="1"/>
</dbReference>
<dbReference type="SUPFAM" id="SSF53448">
    <property type="entry name" value="Nucleotide-diphospho-sugar transferases"/>
    <property type="match status" value="1"/>
</dbReference>
<dbReference type="RefSeq" id="WP_242936041.1">
    <property type="nucleotide sequence ID" value="NZ_CP094326.1"/>
</dbReference>
<dbReference type="HAMAP" id="MF_00316">
    <property type="entry name" value="MobA"/>
    <property type="match status" value="1"/>
</dbReference>
<proteinExistence type="inferred from homology"/>
<feature type="binding site" evidence="8">
    <location>
        <position position="24"/>
    </location>
    <ligand>
        <name>GTP</name>
        <dbReference type="ChEBI" id="CHEBI:37565"/>
    </ligand>
</feature>
<keyword evidence="3 8" id="KW-0479">Metal-binding</keyword>
<evidence type="ECO:0000256" key="1">
    <source>
        <dbReference type="ARBA" id="ARBA00022490"/>
    </source>
</evidence>
<organism evidence="10 11">
    <name type="scientific">Zhouia spongiae</name>
    <dbReference type="NCBI Taxonomy" id="2202721"/>
    <lineage>
        <taxon>Bacteria</taxon>
        <taxon>Pseudomonadati</taxon>
        <taxon>Bacteroidota</taxon>
        <taxon>Flavobacteriia</taxon>
        <taxon>Flavobacteriales</taxon>
        <taxon>Flavobacteriaceae</taxon>
        <taxon>Zhouia</taxon>
    </lineage>
</organism>
<dbReference type="Pfam" id="PF02597">
    <property type="entry name" value="ThiS"/>
    <property type="match status" value="1"/>
</dbReference>
<dbReference type="CDD" id="cd02503">
    <property type="entry name" value="MobA"/>
    <property type="match status" value="1"/>
</dbReference>
<dbReference type="EC" id="2.7.7.77" evidence="8"/>
<keyword evidence="11" id="KW-1185">Reference proteome</keyword>
<dbReference type="InterPro" id="IPR025877">
    <property type="entry name" value="MobA-like_NTP_Trfase"/>
</dbReference>
<comment type="caution">
    <text evidence="8">Lacks conserved residue(s) required for the propagation of feature annotation.</text>
</comment>
<evidence type="ECO:0000256" key="8">
    <source>
        <dbReference type="HAMAP-Rule" id="MF_00316"/>
    </source>
</evidence>
<comment type="similarity">
    <text evidence="8">Belongs to the MobA family.</text>
</comment>
<name>A0ABY3YJ43_9FLAO</name>
<keyword evidence="5 8" id="KW-0460">Magnesium</keyword>
<dbReference type="Gene3D" id="3.10.20.30">
    <property type="match status" value="1"/>
</dbReference>
<feature type="binding site" evidence="8">
    <location>
        <position position="97"/>
    </location>
    <ligand>
        <name>GTP</name>
        <dbReference type="ChEBI" id="CHEBI:37565"/>
    </ligand>
</feature>
<evidence type="ECO:0000256" key="5">
    <source>
        <dbReference type="ARBA" id="ARBA00022842"/>
    </source>
</evidence>
<dbReference type="InterPro" id="IPR012675">
    <property type="entry name" value="Beta-grasp_dom_sf"/>
</dbReference>
<reference evidence="10 11" key="1">
    <citation type="journal article" date="2018" name="Int. J. Syst. Evol. Microbiol.">
        <title>Zhouia spongiae sp. nov., isolated from a marine sponge.</title>
        <authorList>
            <person name="Zhuang L."/>
            <person name="Lin B."/>
            <person name="Qin F."/>
            <person name="Luo L."/>
        </authorList>
    </citation>
    <scope>NUCLEOTIDE SEQUENCE [LARGE SCALE GENOMIC DNA]</scope>
    <source>
        <strain evidence="10 11">HN-Y44</strain>
    </source>
</reference>
<evidence type="ECO:0000313" key="11">
    <source>
        <dbReference type="Proteomes" id="UP000829476"/>
    </source>
</evidence>
<keyword evidence="1 8" id="KW-0963">Cytoplasm</keyword>
<dbReference type="GO" id="GO:0016740">
    <property type="term" value="F:transferase activity"/>
    <property type="evidence" value="ECO:0007669"/>
    <property type="project" value="UniProtKB-KW"/>
</dbReference>
<dbReference type="CDD" id="cd00754">
    <property type="entry name" value="Ubl_MoaD"/>
    <property type="match status" value="1"/>
</dbReference>
<dbReference type="InterPro" id="IPR013482">
    <property type="entry name" value="Molybde_CF_guanTrfase"/>
</dbReference>
<dbReference type="PANTHER" id="PTHR19136:SF81">
    <property type="entry name" value="MOLYBDENUM COFACTOR GUANYLYLTRANSFERASE"/>
    <property type="match status" value="1"/>
</dbReference>
<keyword evidence="2 8" id="KW-0808">Transferase</keyword>
<protein>
    <recommendedName>
        <fullName evidence="8">Probable molybdenum cofactor guanylyltransferase</fullName>
        <shortName evidence="8">MoCo guanylyltransferase</shortName>
        <ecNumber evidence="8">2.7.7.77</ecNumber>
    </recommendedName>
    <alternativeName>
        <fullName evidence="8">GTP:molybdopterin guanylyltransferase</fullName>
    </alternativeName>
    <alternativeName>
        <fullName evidence="8">Mo-MPT guanylyltransferase</fullName>
    </alternativeName>
    <alternativeName>
        <fullName evidence="8">Molybdopterin guanylyltransferase</fullName>
    </alternativeName>
    <alternativeName>
        <fullName evidence="8">Molybdopterin-guanine dinucleotide synthase</fullName>
        <shortName evidence="8">MGD synthase</shortName>
    </alternativeName>
</protein>
<feature type="binding site" evidence="8">
    <location>
        <begin position="12"/>
        <end position="14"/>
    </location>
    <ligand>
        <name>GTP</name>
        <dbReference type="ChEBI" id="CHEBI:37565"/>
    </ligand>
</feature>
<dbReference type="Proteomes" id="UP000829476">
    <property type="component" value="Chromosome"/>
</dbReference>
<evidence type="ECO:0000256" key="3">
    <source>
        <dbReference type="ARBA" id="ARBA00022723"/>
    </source>
</evidence>
<evidence type="ECO:0000256" key="4">
    <source>
        <dbReference type="ARBA" id="ARBA00022741"/>
    </source>
</evidence>
<dbReference type="InterPro" id="IPR003749">
    <property type="entry name" value="ThiS/MoaD-like"/>
</dbReference>
<evidence type="ECO:0000256" key="6">
    <source>
        <dbReference type="ARBA" id="ARBA00023134"/>
    </source>
</evidence>
<dbReference type="EMBL" id="CP094326">
    <property type="protein sequence ID" value="UNY97629.1"/>
    <property type="molecule type" value="Genomic_DNA"/>
</dbReference>
<sequence>MIHKNNITGIILAGGNSTRMGTDKGLLNYNNKSFINVIADAIQPLVNNVMLISSRQVHDTSGIKRYDDIFPDAGPLAAIYTGLYHSETVFNLVVSCDVPLISPTVLKKLIGHADGSDVVQFKIASDTMPLVALYKKSCMPIIYELLQNNEKRVWMALNRLNVKTVELEKKYWKLLSNVNTKKEFIKIQSMIKVRYFGMLAEVTQCSEELIVFSGTTVHELSSILLIKYPKLNEMHYQFAQNNDIVDESSPVITGEIALLPPFAGG</sequence>
<dbReference type="InterPro" id="IPR016155">
    <property type="entry name" value="Mopterin_synth/thiamin_S_b"/>
</dbReference>
<evidence type="ECO:0000313" key="10">
    <source>
        <dbReference type="EMBL" id="UNY97629.1"/>
    </source>
</evidence>
<dbReference type="InterPro" id="IPR029044">
    <property type="entry name" value="Nucleotide-diphossugar_trans"/>
</dbReference>
<dbReference type="Gene3D" id="3.90.550.10">
    <property type="entry name" value="Spore Coat Polysaccharide Biosynthesis Protein SpsA, Chain A"/>
    <property type="match status" value="1"/>
</dbReference>
<accession>A0ABY3YJ43</accession>
<comment type="function">
    <text evidence="8">Transfers a GMP moiety from GTP to Mo-molybdopterin (Mo-MPT) cofactor (Moco or molybdenum cofactor) to form Mo-molybdopterin guanine dinucleotide (Mo-MGD) cofactor.</text>
</comment>
<comment type="subcellular location">
    <subcellularLocation>
        <location evidence="8">Cytoplasm</location>
    </subcellularLocation>
</comment>
<comment type="cofactor">
    <cofactor evidence="8">
        <name>Mg(2+)</name>
        <dbReference type="ChEBI" id="CHEBI:18420"/>
    </cofactor>
</comment>
<feature type="binding site" evidence="8">
    <location>
        <position position="97"/>
    </location>
    <ligand>
        <name>Mg(2+)</name>
        <dbReference type="ChEBI" id="CHEBI:18420"/>
    </ligand>
</feature>
<evidence type="ECO:0000256" key="7">
    <source>
        <dbReference type="ARBA" id="ARBA00023150"/>
    </source>
</evidence>
<dbReference type="PANTHER" id="PTHR19136">
    <property type="entry name" value="MOLYBDENUM COFACTOR GUANYLYLTRANSFERASE"/>
    <property type="match status" value="1"/>
</dbReference>
<keyword evidence="4 8" id="KW-0547">Nucleotide-binding</keyword>
<keyword evidence="7 8" id="KW-0501">Molybdenum cofactor biosynthesis</keyword>
<feature type="domain" description="MobA-like NTP transferase" evidence="9">
    <location>
        <begin position="9"/>
        <end position="156"/>
    </location>
</feature>
<comment type="catalytic activity">
    <reaction evidence="8">
        <text>Mo-molybdopterin + GTP + H(+) = Mo-molybdopterin guanine dinucleotide + diphosphate</text>
        <dbReference type="Rhea" id="RHEA:34243"/>
        <dbReference type="ChEBI" id="CHEBI:15378"/>
        <dbReference type="ChEBI" id="CHEBI:33019"/>
        <dbReference type="ChEBI" id="CHEBI:37565"/>
        <dbReference type="ChEBI" id="CHEBI:71302"/>
        <dbReference type="ChEBI" id="CHEBI:71310"/>
        <dbReference type="EC" id="2.7.7.77"/>
    </reaction>
</comment>
<evidence type="ECO:0000256" key="2">
    <source>
        <dbReference type="ARBA" id="ARBA00022679"/>
    </source>
</evidence>
<gene>
    <name evidence="8" type="primary">mobA</name>
    <name evidence="10" type="ORF">MQE36_11085</name>
</gene>
<comment type="domain">
    <text evidence="8">The N-terminal domain determines nucleotide recognition and specific binding, while the C-terminal domain determines the specific binding to the target protein.</text>
</comment>
<dbReference type="Pfam" id="PF12804">
    <property type="entry name" value="NTP_transf_3"/>
    <property type="match status" value="1"/>
</dbReference>
<evidence type="ECO:0000259" key="9">
    <source>
        <dbReference type="Pfam" id="PF12804"/>
    </source>
</evidence>
<feature type="binding site" evidence="8">
    <location>
        <position position="68"/>
    </location>
    <ligand>
        <name>GTP</name>
        <dbReference type="ChEBI" id="CHEBI:37565"/>
    </ligand>
</feature>